<sequence length="357" mass="40547">MSRVYKGSDLVQFSPRSVEFLKFYNYKNSSISSRSYSEVFYERSICTDMEQSQVSEPVATILGFVFAVIVCFGGVTNALVLITHTKYHKELLKDSKDILTFSLAFGDLVMSIIVTPLALSSAVARKWTTGRNGCVIYGLMTTWIGLSSILQLTCIAVERCYTLSSLNASNTSRKRATQMIAGCWLISFLASSLPLFGFSQFTLEGYGLHCSIVWKNSHVWYCLFLLLFFYALPITTIAISYAKMFLIVRRVYRNAAVTWGANAQATRKSYTAQVKFTKQLVVVTCGFLIAWTPYAIMSGLRVLSNIEFENGWYELPALFAKTANIYNPIIYFLMYRRLRRHVSMCLGEAWKKVFQSW</sequence>
<evidence type="ECO:0000256" key="6">
    <source>
        <dbReference type="ARBA" id="ARBA00023170"/>
    </source>
</evidence>
<gene>
    <name evidence="8" type="ORF">PACLA_8A047812</name>
</gene>
<evidence type="ECO:0000256" key="5">
    <source>
        <dbReference type="ARBA" id="ARBA00023136"/>
    </source>
</evidence>
<keyword evidence="3" id="KW-1133">Transmembrane helix</keyword>
<evidence type="ECO:0000313" key="9">
    <source>
        <dbReference type="Proteomes" id="UP001152795"/>
    </source>
</evidence>
<comment type="subcellular location">
    <subcellularLocation>
        <location evidence="1">Membrane</location>
        <topology evidence="1">Multi-pass membrane protein</topology>
    </subcellularLocation>
</comment>
<keyword evidence="7" id="KW-0807">Transducer</keyword>
<dbReference type="EMBL" id="CACRXK020002539">
    <property type="protein sequence ID" value="CAB3994790.1"/>
    <property type="molecule type" value="Genomic_DNA"/>
</dbReference>
<dbReference type="SUPFAM" id="SSF81321">
    <property type="entry name" value="Family A G protein-coupled receptor-like"/>
    <property type="match status" value="1"/>
</dbReference>
<dbReference type="PRINTS" id="PR00237">
    <property type="entry name" value="GPCRRHODOPSN"/>
</dbReference>
<name>A0A7D9DWB7_PARCT</name>
<dbReference type="Proteomes" id="UP001152795">
    <property type="component" value="Unassembled WGS sequence"/>
</dbReference>
<dbReference type="InterPro" id="IPR017452">
    <property type="entry name" value="GPCR_Rhodpsn_7TM"/>
</dbReference>
<keyword evidence="2" id="KW-0812">Transmembrane</keyword>
<keyword evidence="9" id="KW-1185">Reference proteome</keyword>
<keyword evidence="5" id="KW-0472">Membrane</keyword>
<comment type="caution">
    <text evidence="8">The sequence shown here is derived from an EMBL/GenBank/DDBJ whole genome shotgun (WGS) entry which is preliminary data.</text>
</comment>
<evidence type="ECO:0000256" key="4">
    <source>
        <dbReference type="ARBA" id="ARBA00023040"/>
    </source>
</evidence>
<evidence type="ECO:0000256" key="1">
    <source>
        <dbReference type="ARBA" id="ARBA00004141"/>
    </source>
</evidence>
<reference evidence="8" key="1">
    <citation type="submission" date="2020-04" db="EMBL/GenBank/DDBJ databases">
        <authorList>
            <person name="Alioto T."/>
            <person name="Alioto T."/>
            <person name="Gomez Garrido J."/>
        </authorList>
    </citation>
    <scope>NUCLEOTIDE SEQUENCE</scope>
    <source>
        <strain evidence="8">A484AB</strain>
    </source>
</reference>
<organism evidence="8 9">
    <name type="scientific">Paramuricea clavata</name>
    <name type="common">Red gorgonian</name>
    <name type="synonym">Violescent sea-whip</name>
    <dbReference type="NCBI Taxonomy" id="317549"/>
    <lineage>
        <taxon>Eukaryota</taxon>
        <taxon>Metazoa</taxon>
        <taxon>Cnidaria</taxon>
        <taxon>Anthozoa</taxon>
        <taxon>Octocorallia</taxon>
        <taxon>Malacalcyonacea</taxon>
        <taxon>Plexauridae</taxon>
        <taxon>Paramuricea</taxon>
    </lineage>
</organism>
<dbReference type="InterPro" id="IPR050125">
    <property type="entry name" value="GPCR_opsins"/>
</dbReference>
<keyword evidence="6" id="KW-0675">Receptor</keyword>
<evidence type="ECO:0000256" key="3">
    <source>
        <dbReference type="ARBA" id="ARBA00022989"/>
    </source>
</evidence>
<dbReference type="GO" id="GO:0004930">
    <property type="term" value="F:G protein-coupled receptor activity"/>
    <property type="evidence" value="ECO:0007669"/>
    <property type="project" value="UniProtKB-KW"/>
</dbReference>
<dbReference type="CDD" id="cd14969">
    <property type="entry name" value="7tmA_Opsins_type2_animals"/>
    <property type="match status" value="1"/>
</dbReference>
<dbReference type="InterPro" id="IPR000276">
    <property type="entry name" value="GPCR_Rhodpsn"/>
</dbReference>
<evidence type="ECO:0000256" key="7">
    <source>
        <dbReference type="ARBA" id="ARBA00023224"/>
    </source>
</evidence>
<keyword evidence="4" id="KW-0297">G-protein coupled receptor</keyword>
<dbReference type="Pfam" id="PF00001">
    <property type="entry name" value="7tm_1"/>
    <property type="match status" value="1"/>
</dbReference>
<evidence type="ECO:0000256" key="2">
    <source>
        <dbReference type="ARBA" id="ARBA00022692"/>
    </source>
</evidence>
<dbReference type="AlphaFoldDB" id="A0A7D9DWB7"/>
<dbReference type="PANTHER" id="PTHR24240">
    <property type="entry name" value="OPSIN"/>
    <property type="match status" value="1"/>
</dbReference>
<protein>
    <submittedName>
        <fullName evidence="8">Melanopsin-like</fullName>
    </submittedName>
</protein>
<dbReference type="Gene3D" id="1.20.1070.10">
    <property type="entry name" value="Rhodopsin 7-helix transmembrane proteins"/>
    <property type="match status" value="1"/>
</dbReference>
<accession>A0A7D9DWB7</accession>
<dbReference type="GO" id="GO:0016020">
    <property type="term" value="C:membrane"/>
    <property type="evidence" value="ECO:0007669"/>
    <property type="project" value="UniProtKB-SubCell"/>
</dbReference>
<proteinExistence type="predicted"/>
<dbReference type="OrthoDB" id="2101615at2759"/>
<dbReference type="PROSITE" id="PS50262">
    <property type="entry name" value="G_PROTEIN_RECEP_F1_2"/>
    <property type="match status" value="1"/>
</dbReference>
<evidence type="ECO:0000313" key="8">
    <source>
        <dbReference type="EMBL" id="CAB3994790.1"/>
    </source>
</evidence>